<dbReference type="RefSeq" id="WP_067343745.1">
    <property type="nucleotide sequence ID" value="NZ_BMVI01000038.1"/>
</dbReference>
<keyword evidence="5 8" id="KW-0408">Iron</keyword>
<keyword evidence="3 8" id="KW-0479">Metal-binding</keyword>
<dbReference type="GO" id="GO:0005506">
    <property type="term" value="F:iron ion binding"/>
    <property type="evidence" value="ECO:0007669"/>
    <property type="project" value="UniProtKB-UniRule"/>
</dbReference>
<dbReference type="AlphaFoldDB" id="Q9L4W9"/>
<proteinExistence type="predicted"/>
<evidence type="ECO:0000256" key="6">
    <source>
        <dbReference type="ARBA" id="ARBA00023014"/>
    </source>
</evidence>
<dbReference type="SUPFAM" id="SSF54862">
    <property type="entry name" value="4Fe-4S ferredoxins"/>
    <property type="match status" value="1"/>
</dbReference>
<keyword evidence="7" id="KW-0003">3Fe-4S</keyword>
<dbReference type="Pfam" id="PF13459">
    <property type="entry name" value="Fer4_15"/>
    <property type="match status" value="1"/>
</dbReference>
<dbReference type="PRINTS" id="PR00352">
    <property type="entry name" value="3FE4SFRDOXIN"/>
</dbReference>
<dbReference type="GO" id="GO:0051538">
    <property type="term" value="F:3 iron, 4 sulfur cluster binding"/>
    <property type="evidence" value="ECO:0007669"/>
    <property type="project" value="UniProtKB-KW"/>
</dbReference>
<dbReference type="PANTHER" id="PTHR36923">
    <property type="entry name" value="FERREDOXIN"/>
    <property type="match status" value="1"/>
</dbReference>
<comment type="function">
    <text evidence="8">Ferredoxins are iron-sulfur proteins that transfer electrons in a wide variety of metabolic reactions.</text>
</comment>
<evidence type="ECO:0000256" key="1">
    <source>
        <dbReference type="ARBA" id="ARBA00001927"/>
    </source>
</evidence>
<comment type="cofactor">
    <cofactor evidence="1">
        <name>[3Fe-4S] cluster</name>
        <dbReference type="ChEBI" id="CHEBI:21137"/>
    </cofactor>
</comment>
<evidence type="ECO:0000256" key="7">
    <source>
        <dbReference type="ARBA" id="ARBA00023291"/>
    </source>
</evidence>
<dbReference type="PANTHER" id="PTHR36923:SF3">
    <property type="entry name" value="FERREDOXIN"/>
    <property type="match status" value="1"/>
</dbReference>
<feature type="domain" description="4Fe-4S ferredoxin-type" evidence="9">
    <location>
        <begin position="1"/>
        <end position="29"/>
    </location>
</feature>
<evidence type="ECO:0000256" key="8">
    <source>
        <dbReference type="RuleBase" id="RU368020"/>
    </source>
</evidence>
<evidence type="ECO:0000256" key="3">
    <source>
        <dbReference type="ARBA" id="ARBA00022723"/>
    </source>
</evidence>
<dbReference type="GO" id="GO:0009055">
    <property type="term" value="F:electron transfer activity"/>
    <property type="evidence" value="ECO:0007669"/>
    <property type="project" value="UniProtKB-UniRule"/>
</dbReference>
<dbReference type="InterPro" id="IPR001080">
    <property type="entry name" value="3Fe4S_ferredoxin"/>
</dbReference>
<keyword evidence="6 8" id="KW-0411">Iron-sulfur</keyword>
<evidence type="ECO:0000256" key="5">
    <source>
        <dbReference type="ARBA" id="ARBA00023004"/>
    </source>
</evidence>
<evidence type="ECO:0000256" key="4">
    <source>
        <dbReference type="ARBA" id="ARBA00022982"/>
    </source>
</evidence>
<dbReference type="EMBL" id="AF263912">
    <property type="protein sequence ID" value="AAF71770.1"/>
    <property type="molecule type" value="Genomic_DNA"/>
</dbReference>
<keyword evidence="4 8" id="KW-0249">Electron transport</keyword>
<sequence length="64" mass="6272">MRITVDPGRCVGAGQCVLTAPDLFDQDDDGLVTVLAGAADAADPGDVRDAAALCPSGAISVAAD</sequence>
<dbReference type="InterPro" id="IPR017896">
    <property type="entry name" value="4Fe4S_Fe-S-bd"/>
</dbReference>
<dbReference type="InterPro" id="IPR051269">
    <property type="entry name" value="Fe-S_cluster_ET"/>
</dbReference>
<evidence type="ECO:0000259" key="9">
    <source>
        <dbReference type="PROSITE" id="PS51379"/>
    </source>
</evidence>
<evidence type="ECO:0000313" key="10">
    <source>
        <dbReference type="EMBL" id="AAF71770.1"/>
    </source>
</evidence>
<keyword evidence="2 8" id="KW-0813">Transport</keyword>
<dbReference type="Gene3D" id="3.30.70.20">
    <property type="match status" value="1"/>
</dbReference>
<dbReference type="PROSITE" id="PS51379">
    <property type="entry name" value="4FE4S_FER_2"/>
    <property type="match status" value="1"/>
</dbReference>
<evidence type="ECO:0000256" key="2">
    <source>
        <dbReference type="ARBA" id="ARBA00022448"/>
    </source>
</evidence>
<reference evidence="10" key="1">
    <citation type="journal article" date="2000" name="Chem. Biol.">
        <title>Biosynthesis of the polyene antifungal antibiotic nystatin in Streptomyces noursei ATCC 11455: analysis of the gene cluster and deduction of the biosynthetic pathway.</title>
        <authorList>
            <person name="Brautaset T."/>
            <person name="Sekurova O.N."/>
            <person name="Sletta H."/>
            <person name="Ellingsen T.E."/>
            <person name="StrLm A.R."/>
            <person name="Valla S."/>
            <person name="Zotchev S.B."/>
        </authorList>
    </citation>
    <scope>NUCLEOTIDE SEQUENCE</scope>
    <source>
        <strain evidence="10">ATCC 11455</strain>
    </source>
</reference>
<gene>
    <name evidence="10" type="primary">nysM</name>
</gene>
<accession>Q9L4W9</accession>
<protein>
    <recommendedName>
        <fullName evidence="8">Ferredoxin</fullName>
    </recommendedName>
</protein>
<organism evidence="10">
    <name type="scientific">Streptomyces noursei</name>
    <name type="common">Streptomyces albulus</name>
    <dbReference type="NCBI Taxonomy" id="1971"/>
    <lineage>
        <taxon>Bacteria</taxon>
        <taxon>Bacillati</taxon>
        <taxon>Actinomycetota</taxon>
        <taxon>Actinomycetes</taxon>
        <taxon>Kitasatosporales</taxon>
        <taxon>Streptomycetaceae</taxon>
        <taxon>Streptomyces</taxon>
    </lineage>
</organism>
<name>Q9L4W9_STRNR</name>